<protein>
    <submittedName>
        <fullName evidence="2">Uncharacterized protein</fullName>
    </submittedName>
</protein>
<proteinExistence type="predicted"/>
<keyword evidence="1" id="KW-0812">Transmembrane</keyword>
<name>A0ABV4AP87_9GAMM</name>
<evidence type="ECO:0000313" key="3">
    <source>
        <dbReference type="Proteomes" id="UP001562159"/>
    </source>
</evidence>
<evidence type="ECO:0000256" key="1">
    <source>
        <dbReference type="SAM" id="Phobius"/>
    </source>
</evidence>
<feature type="transmembrane region" description="Helical" evidence="1">
    <location>
        <begin position="12"/>
        <end position="28"/>
    </location>
</feature>
<dbReference type="EMBL" id="JBGBPY010000001">
    <property type="protein sequence ID" value="MEY2181236.1"/>
    <property type="molecule type" value="Genomic_DNA"/>
</dbReference>
<gene>
    <name evidence="2" type="ORF">AB7878_02305</name>
</gene>
<keyword evidence="1" id="KW-1133">Transmembrane helix</keyword>
<keyword evidence="3" id="KW-1185">Reference proteome</keyword>
<accession>A0ABV4AP87</accession>
<evidence type="ECO:0000313" key="2">
    <source>
        <dbReference type="EMBL" id="MEY2181236.1"/>
    </source>
</evidence>
<sequence length="70" mass="7805">MKITKEKALNIVRFGSFIALGVVVSPVFSLPVRAVLFPLFIVVAILSVHRLDTMREESNTEVEGEIIINH</sequence>
<reference evidence="2 3" key="1">
    <citation type="submission" date="2024-07" db="EMBL/GenBank/DDBJ databases">
        <title>Molecular mechanisms and environmental adaptations of flagellar loss and biofilm growth of Rhodanobacter under environmental stress.</title>
        <authorList>
            <person name="Chen M."/>
        </authorList>
    </citation>
    <scope>NUCLEOTIDE SEQUENCE [LARGE SCALE GENOMIC DNA]</scope>
    <source>
        <strain evidence="2 3">RS22</strain>
    </source>
</reference>
<organism evidence="2 3">
    <name type="scientific">Rhodanobacter humi</name>
    <dbReference type="NCBI Taxonomy" id="1888173"/>
    <lineage>
        <taxon>Bacteria</taxon>
        <taxon>Pseudomonadati</taxon>
        <taxon>Pseudomonadota</taxon>
        <taxon>Gammaproteobacteria</taxon>
        <taxon>Lysobacterales</taxon>
        <taxon>Rhodanobacteraceae</taxon>
        <taxon>Rhodanobacter</taxon>
    </lineage>
</organism>
<feature type="transmembrane region" description="Helical" evidence="1">
    <location>
        <begin position="34"/>
        <end position="51"/>
    </location>
</feature>
<dbReference type="Proteomes" id="UP001562159">
    <property type="component" value="Unassembled WGS sequence"/>
</dbReference>
<comment type="caution">
    <text evidence="2">The sequence shown here is derived from an EMBL/GenBank/DDBJ whole genome shotgun (WGS) entry which is preliminary data.</text>
</comment>
<keyword evidence="1" id="KW-0472">Membrane</keyword>